<protein>
    <submittedName>
        <fullName evidence="2">Competence protein ComF</fullName>
    </submittedName>
</protein>
<dbReference type="InterPro" id="IPR051910">
    <property type="entry name" value="ComF/GntX_DNA_util-trans"/>
</dbReference>
<evidence type="ECO:0000256" key="1">
    <source>
        <dbReference type="ARBA" id="ARBA00008007"/>
    </source>
</evidence>
<dbReference type="AlphaFoldDB" id="A0A0U2MXS4"/>
<sequence>MKCNYCSQMTNRNLTLAEIFLPKKIVSEQLCSQCTQKFQLLKTKGTCQGCQRQTQNRYCSDCLKWQQLYPQYDFHHEALFSYNQAMQEWFEEYKFKGNYRLRYSFVSFLQAYFKQKRGFIVIPMPISKERLAVRGFNQVEGLLEAAEIDYQPYLVRFADGHSQVTKTRSERLQLVQPFELTKEGQKVVSNKSILLVDDIYTTGRTIFHGAQVILENHPAKLYTFSLAR</sequence>
<organism evidence="2 3">
    <name type="scientific">Enterococcus rotai</name>
    <dbReference type="NCBI Taxonomy" id="118060"/>
    <lineage>
        <taxon>Bacteria</taxon>
        <taxon>Bacillati</taxon>
        <taxon>Bacillota</taxon>
        <taxon>Bacilli</taxon>
        <taxon>Lactobacillales</taxon>
        <taxon>Enterococcaceae</taxon>
        <taxon>Enterococcus</taxon>
    </lineage>
</organism>
<dbReference type="InterPro" id="IPR029057">
    <property type="entry name" value="PRTase-like"/>
</dbReference>
<dbReference type="PANTHER" id="PTHR47505:SF1">
    <property type="entry name" value="DNA UTILIZATION PROTEIN YHGH"/>
    <property type="match status" value="1"/>
</dbReference>
<keyword evidence="3" id="KW-1185">Reference proteome</keyword>
<dbReference type="Gene3D" id="3.40.50.2020">
    <property type="match status" value="1"/>
</dbReference>
<dbReference type="RefSeq" id="WP_208927285.1">
    <property type="nucleotide sequence ID" value="NZ_CP013655.1"/>
</dbReference>
<evidence type="ECO:0000313" key="2">
    <source>
        <dbReference type="EMBL" id="ALS37651.1"/>
    </source>
</evidence>
<reference evidence="3" key="1">
    <citation type="submission" date="2015-12" db="EMBL/GenBank/DDBJ databases">
        <authorList>
            <person name="Lauer A."/>
            <person name="Humrighouse B."/>
            <person name="Loparev V."/>
            <person name="Shewmaker P.L."/>
            <person name="Whitney A.M."/>
            <person name="McLaughlin R.W."/>
        </authorList>
    </citation>
    <scope>NUCLEOTIDE SEQUENCE [LARGE SCALE GENOMIC DNA]</scope>
    <source>
        <strain evidence="3">LMG 26678</strain>
    </source>
</reference>
<evidence type="ECO:0000313" key="3">
    <source>
        <dbReference type="Proteomes" id="UP000067523"/>
    </source>
</evidence>
<dbReference type="Proteomes" id="UP000067523">
    <property type="component" value="Chromosome"/>
</dbReference>
<dbReference type="PANTHER" id="PTHR47505">
    <property type="entry name" value="DNA UTILIZATION PROTEIN YHGH"/>
    <property type="match status" value="1"/>
</dbReference>
<dbReference type="CDD" id="cd06223">
    <property type="entry name" value="PRTases_typeI"/>
    <property type="match status" value="1"/>
</dbReference>
<name>A0A0U2MXS4_9ENTE</name>
<proteinExistence type="inferred from homology"/>
<dbReference type="SUPFAM" id="SSF53271">
    <property type="entry name" value="PRTase-like"/>
    <property type="match status" value="1"/>
</dbReference>
<gene>
    <name evidence="2" type="ORF">ATZ35_10960</name>
</gene>
<dbReference type="KEGG" id="erx:ATZ35_10960"/>
<dbReference type="InterPro" id="IPR000836">
    <property type="entry name" value="PRTase_dom"/>
</dbReference>
<dbReference type="EMBL" id="CP013655">
    <property type="protein sequence ID" value="ALS37651.1"/>
    <property type="molecule type" value="Genomic_DNA"/>
</dbReference>
<dbReference type="STRING" id="118060.ATZ35_10960"/>
<comment type="similarity">
    <text evidence="1">Belongs to the ComF/GntX family.</text>
</comment>
<accession>A0A0U2MXS4</accession>